<dbReference type="PANTHER" id="PTHR32479">
    <property type="entry name" value="GLYCOLATE OXIDASE IRON-SULFUR SUBUNIT"/>
    <property type="match status" value="1"/>
</dbReference>
<keyword evidence="5 6" id="KW-0411">Iron-sulfur</keyword>
<evidence type="ECO:0000313" key="8">
    <source>
        <dbReference type="EMBL" id="GLR11316.1"/>
    </source>
</evidence>
<name>A0ABQ5Y8R6_9NEIS</name>
<dbReference type="EC" id="1.1.99.14" evidence="6"/>
<evidence type="ECO:0000256" key="5">
    <source>
        <dbReference type="ARBA" id="ARBA00023014"/>
    </source>
</evidence>
<dbReference type="InterPro" id="IPR012257">
    <property type="entry name" value="Glc_ox_4Fe-4S"/>
</dbReference>
<dbReference type="NCBIfam" id="NF008434">
    <property type="entry name" value="PRK11274.1"/>
    <property type="match status" value="1"/>
</dbReference>
<protein>
    <recommendedName>
        <fullName evidence="6">Glycolate oxidase iron-sulfur subunit</fullName>
        <ecNumber evidence="6">1.1.99.14</ecNumber>
    </recommendedName>
</protein>
<keyword evidence="6" id="KW-0249">Electron transport</keyword>
<keyword evidence="3" id="KW-0677">Repeat</keyword>
<comment type="catalytic activity">
    <reaction evidence="6">
        <text>(R)-lactate + A = pyruvate + AH2</text>
        <dbReference type="Rhea" id="RHEA:15089"/>
        <dbReference type="ChEBI" id="CHEBI:13193"/>
        <dbReference type="ChEBI" id="CHEBI:15361"/>
        <dbReference type="ChEBI" id="CHEBI:16004"/>
        <dbReference type="ChEBI" id="CHEBI:17499"/>
    </reaction>
</comment>
<feature type="domain" description="4Fe-4S ferredoxin-type" evidence="7">
    <location>
        <begin position="14"/>
        <end position="45"/>
    </location>
</feature>
<keyword evidence="6" id="KW-0813">Transport</keyword>
<dbReference type="Pfam" id="PF02754">
    <property type="entry name" value="CCG"/>
    <property type="match status" value="2"/>
</dbReference>
<proteinExistence type="predicted"/>
<evidence type="ECO:0000256" key="1">
    <source>
        <dbReference type="ARBA" id="ARBA00022485"/>
    </source>
</evidence>
<evidence type="ECO:0000259" key="7">
    <source>
        <dbReference type="PROSITE" id="PS51379"/>
    </source>
</evidence>
<dbReference type="PANTHER" id="PTHR32479:SF17">
    <property type="entry name" value="GLYCOLATE OXIDASE IRON-SULFUR SUBUNIT"/>
    <property type="match status" value="1"/>
</dbReference>
<dbReference type="InterPro" id="IPR009051">
    <property type="entry name" value="Helical_ferredxn"/>
</dbReference>
<organism evidence="8 9">
    <name type="scientific">Chitinimonas prasina</name>
    <dbReference type="NCBI Taxonomy" id="1434937"/>
    <lineage>
        <taxon>Bacteria</taxon>
        <taxon>Pseudomonadati</taxon>
        <taxon>Pseudomonadota</taxon>
        <taxon>Betaproteobacteria</taxon>
        <taxon>Neisseriales</taxon>
        <taxon>Chitinibacteraceae</taxon>
        <taxon>Chitinimonas</taxon>
    </lineage>
</organism>
<evidence type="ECO:0000256" key="3">
    <source>
        <dbReference type="ARBA" id="ARBA00022737"/>
    </source>
</evidence>
<dbReference type="InterPro" id="IPR004017">
    <property type="entry name" value="Cys_rich_dom"/>
</dbReference>
<feature type="domain" description="4Fe-4S ferredoxin-type" evidence="7">
    <location>
        <begin position="66"/>
        <end position="95"/>
    </location>
</feature>
<keyword evidence="4 6" id="KW-0408">Iron</keyword>
<comment type="cofactor">
    <cofactor evidence="6">
        <name>[4Fe-4S] cluster</name>
        <dbReference type="ChEBI" id="CHEBI:49883"/>
    </cofactor>
    <text evidence="6">Binds 2 [4Fe-4S] clusters.</text>
</comment>
<dbReference type="InterPro" id="IPR017900">
    <property type="entry name" value="4Fe4S_Fe_S_CS"/>
</dbReference>
<dbReference type="PIRSF" id="PIRSF000139">
    <property type="entry name" value="Glc_ox_4Fe-4S"/>
    <property type="match status" value="1"/>
</dbReference>
<sequence>MQTQLTAHYISTTEGQEADAILRRCVHCGFCLATCPTYQLSGNELDSPRGRIYLIKQLLEGQPASRSTQQHLDRCLSCRACETTCPSGVAYHRLADIGRHALEAQLGRPLLEGFKRSLLKRVLRNRPLFGGLVMLGRLSRPLLPKRLASIPRLGDTRRPRPQAGRPRWLMLEGCVQPALAPAINAAAARVLAACGIDLQALSGCCGALAWHLNDAADGLADMRRMVAQADHALAQGAAGVVYTASGCGASVVEYGQLLAGDIAHAAAAARVSASALDISDLVLQHLDQLLPQLHPPADPRLVFHAPCSLQHGLRKKTSLEAMLVRLGYVLLPVADAHLCCGSAGSYSILQADIASQLRSDKLAKLQAGQPNQIATANIGCQTHLQAGTRTPIRHWIELIAERLS</sequence>
<dbReference type="InterPro" id="IPR017896">
    <property type="entry name" value="4Fe4S_Fe-S-bd"/>
</dbReference>
<dbReference type="Gene3D" id="1.10.1060.10">
    <property type="entry name" value="Alpha-helical ferredoxin"/>
    <property type="match status" value="1"/>
</dbReference>
<dbReference type="PROSITE" id="PS00198">
    <property type="entry name" value="4FE4S_FER_1"/>
    <property type="match status" value="2"/>
</dbReference>
<keyword evidence="1 6" id="KW-0004">4Fe-4S</keyword>
<dbReference type="Proteomes" id="UP001156706">
    <property type="component" value="Unassembled WGS sequence"/>
</dbReference>
<keyword evidence="9" id="KW-1185">Reference proteome</keyword>
<accession>A0ABQ5Y8R6</accession>
<evidence type="ECO:0000256" key="4">
    <source>
        <dbReference type="ARBA" id="ARBA00023004"/>
    </source>
</evidence>
<dbReference type="Pfam" id="PF13183">
    <property type="entry name" value="Fer4_8"/>
    <property type="match status" value="1"/>
</dbReference>
<dbReference type="EMBL" id="BSOG01000001">
    <property type="protein sequence ID" value="GLR11316.1"/>
    <property type="molecule type" value="Genomic_DNA"/>
</dbReference>
<keyword evidence="2 6" id="KW-0479">Metal-binding</keyword>
<evidence type="ECO:0000256" key="6">
    <source>
        <dbReference type="PIRNR" id="PIRNR000139"/>
    </source>
</evidence>
<comment type="catalytic activity">
    <reaction evidence="6">
        <text>glycolate + A = glyoxylate + AH2</text>
        <dbReference type="Rhea" id="RHEA:21264"/>
        <dbReference type="ChEBI" id="CHEBI:13193"/>
        <dbReference type="ChEBI" id="CHEBI:17499"/>
        <dbReference type="ChEBI" id="CHEBI:29805"/>
        <dbReference type="ChEBI" id="CHEBI:36655"/>
        <dbReference type="EC" id="1.1.99.14"/>
    </reaction>
</comment>
<dbReference type="PROSITE" id="PS51379">
    <property type="entry name" value="4FE4S_FER_2"/>
    <property type="match status" value="2"/>
</dbReference>
<gene>
    <name evidence="8" type="ORF">GCM10007907_01060</name>
</gene>
<evidence type="ECO:0000313" key="9">
    <source>
        <dbReference type="Proteomes" id="UP001156706"/>
    </source>
</evidence>
<dbReference type="SUPFAM" id="SSF54862">
    <property type="entry name" value="4Fe-4S ferredoxins"/>
    <property type="match status" value="1"/>
</dbReference>
<evidence type="ECO:0000256" key="2">
    <source>
        <dbReference type="ARBA" id="ARBA00022723"/>
    </source>
</evidence>
<reference evidence="9" key="1">
    <citation type="journal article" date="2019" name="Int. J. Syst. Evol. Microbiol.">
        <title>The Global Catalogue of Microorganisms (GCM) 10K type strain sequencing project: providing services to taxonomists for standard genome sequencing and annotation.</title>
        <authorList>
            <consortium name="The Broad Institute Genomics Platform"/>
            <consortium name="The Broad Institute Genome Sequencing Center for Infectious Disease"/>
            <person name="Wu L."/>
            <person name="Ma J."/>
        </authorList>
    </citation>
    <scope>NUCLEOTIDE SEQUENCE [LARGE SCALE GENOMIC DNA]</scope>
    <source>
        <strain evidence="9">NBRC 110044</strain>
    </source>
</reference>
<dbReference type="RefSeq" id="WP_284194479.1">
    <property type="nucleotide sequence ID" value="NZ_BSOG01000001.1"/>
</dbReference>
<comment type="function">
    <text evidence="6">Component of a complex that catalyzes the oxidation of glycolate to glyoxylate.</text>
</comment>
<comment type="caution">
    <text evidence="8">The sequence shown here is derived from an EMBL/GenBank/DDBJ whole genome shotgun (WGS) entry which is preliminary data.</text>
</comment>